<protein>
    <submittedName>
        <fullName evidence="1">Transposon Tf2-9 poly</fullName>
    </submittedName>
</protein>
<reference evidence="1" key="1">
    <citation type="submission" date="2020-04" db="EMBL/GenBank/DDBJ databases">
        <authorList>
            <person name="Alioto T."/>
            <person name="Alioto T."/>
            <person name="Gomez Garrido J."/>
        </authorList>
    </citation>
    <scope>NUCLEOTIDE SEQUENCE</scope>
    <source>
        <strain evidence="1">A484AB</strain>
    </source>
</reference>
<keyword evidence="2" id="KW-1185">Reference proteome</keyword>
<sequence length="252" mass="29043">DKVQLLSGACPRHITKARLKEWLSYREGTSKDGSAKSDATKAELGCQLYKKWLGRRFRTEVAASIKNITSLKERYGHIQNIELLGKTKVKIYRKQKKKNPKPLTNPRLPCDRNDDCQIVNKEFLNKIKEVIPNCGFVCLLSDEKLDQNKSTGTIISPIKEHPVSLTEIFNRAERVKRNLIVDEQERTNITNATKKQSKSKEWYLHRHVRITASKCKRALLKPTTSPSKAIREILHYNGDYQSTMIKQLRSGR</sequence>
<dbReference type="EMBL" id="CACRXK020011946">
    <property type="protein sequence ID" value="CAB4022385.1"/>
    <property type="molecule type" value="Genomic_DNA"/>
</dbReference>
<organism evidence="1 2">
    <name type="scientific">Paramuricea clavata</name>
    <name type="common">Red gorgonian</name>
    <name type="synonym">Violescent sea-whip</name>
    <dbReference type="NCBI Taxonomy" id="317549"/>
    <lineage>
        <taxon>Eukaryota</taxon>
        <taxon>Metazoa</taxon>
        <taxon>Cnidaria</taxon>
        <taxon>Anthozoa</taxon>
        <taxon>Octocorallia</taxon>
        <taxon>Malacalcyonacea</taxon>
        <taxon>Plexauridae</taxon>
        <taxon>Paramuricea</taxon>
    </lineage>
</organism>
<dbReference type="OrthoDB" id="5987815at2759"/>
<gene>
    <name evidence="1" type="ORF">PACLA_8A046701</name>
</gene>
<accession>A0A6S7IST5</accession>
<comment type="caution">
    <text evidence="1">The sequence shown here is derived from an EMBL/GenBank/DDBJ whole genome shotgun (WGS) entry which is preliminary data.</text>
</comment>
<feature type="non-terminal residue" evidence="1">
    <location>
        <position position="1"/>
    </location>
</feature>
<dbReference type="AlphaFoldDB" id="A0A6S7IST5"/>
<evidence type="ECO:0000313" key="2">
    <source>
        <dbReference type="Proteomes" id="UP001152795"/>
    </source>
</evidence>
<proteinExistence type="predicted"/>
<dbReference type="Proteomes" id="UP001152795">
    <property type="component" value="Unassembled WGS sequence"/>
</dbReference>
<name>A0A6S7IST5_PARCT</name>
<evidence type="ECO:0000313" key="1">
    <source>
        <dbReference type="EMBL" id="CAB4022385.1"/>
    </source>
</evidence>